<sequence length="184" mass="18787">MYSPGPAGWPQQPYMVVGVPMMGGLSAGGGPGGLPQAAQALAGSCYAAPAGGSGGGDGDVGLEYAKECIVMAAGQYREVHPTLSPALRSAVGGCFRCSPADLPGGLQLDAASGVIWGTPQRAAVGAAAVTYRDCTVVFSCSAGAVSARVGIKVVDFRPEDFQIAHVSQMEQNKYMVLLDTRRHQ</sequence>
<dbReference type="EMBL" id="CAUYUJ010020517">
    <property type="protein sequence ID" value="CAK0898901.1"/>
    <property type="molecule type" value="Genomic_DNA"/>
</dbReference>
<accession>A0ABN9XGR9</accession>
<evidence type="ECO:0000313" key="1">
    <source>
        <dbReference type="EMBL" id="CAK0898901.1"/>
    </source>
</evidence>
<name>A0ABN9XGR9_9DINO</name>
<comment type="caution">
    <text evidence="1">The sequence shown here is derived from an EMBL/GenBank/DDBJ whole genome shotgun (WGS) entry which is preliminary data.</text>
</comment>
<proteinExistence type="predicted"/>
<gene>
    <name evidence="1" type="ORF">PCOR1329_LOCUS76557</name>
</gene>
<reference evidence="1" key="1">
    <citation type="submission" date="2023-10" db="EMBL/GenBank/DDBJ databases">
        <authorList>
            <person name="Chen Y."/>
            <person name="Shah S."/>
            <person name="Dougan E. K."/>
            <person name="Thang M."/>
            <person name="Chan C."/>
        </authorList>
    </citation>
    <scope>NUCLEOTIDE SEQUENCE [LARGE SCALE GENOMIC DNA]</scope>
</reference>
<protein>
    <submittedName>
        <fullName evidence="1">Uncharacterized protein</fullName>
    </submittedName>
</protein>
<evidence type="ECO:0000313" key="2">
    <source>
        <dbReference type="Proteomes" id="UP001189429"/>
    </source>
</evidence>
<organism evidence="1 2">
    <name type="scientific">Prorocentrum cordatum</name>
    <dbReference type="NCBI Taxonomy" id="2364126"/>
    <lineage>
        <taxon>Eukaryota</taxon>
        <taxon>Sar</taxon>
        <taxon>Alveolata</taxon>
        <taxon>Dinophyceae</taxon>
        <taxon>Prorocentrales</taxon>
        <taxon>Prorocentraceae</taxon>
        <taxon>Prorocentrum</taxon>
    </lineage>
</organism>
<keyword evidence="2" id="KW-1185">Reference proteome</keyword>
<dbReference type="Proteomes" id="UP001189429">
    <property type="component" value="Unassembled WGS sequence"/>
</dbReference>
<dbReference type="InterPro" id="IPR013783">
    <property type="entry name" value="Ig-like_fold"/>
</dbReference>
<dbReference type="Gene3D" id="2.60.40.10">
    <property type="entry name" value="Immunoglobulins"/>
    <property type="match status" value="1"/>
</dbReference>
<dbReference type="Pfam" id="PF05345">
    <property type="entry name" value="He_PIG"/>
    <property type="match status" value="1"/>
</dbReference>